<accession>A0ABU1F7J7</accession>
<sequence length="241" mass="24607">MMAADLSPGAGVRAELAAAALALLLPPRVTVAGFDLRDDPPPPLPGEDPGRAVPRRQREFAGGRAAVRRALALMGQPPVAVPVGPGRAPVWPAGVVGSLTHTGPVCLAAVAPAPGFHAIGIDAEPDAPMPADLLPAVCRAEERAWLTARSDGLRLARAVFAAKEAAFKAQFPLTGAWLAFTEALVTLDFAAGSFTLRFCRPAGPFAEGAELPGRFAFRGGLVLAAVAIARDGALPLGPAAL</sequence>
<dbReference type="EMBL" id="JAVKPH010000008">
    <property type="protein sequence ID" value="MDR5652849.1"/>
    <property type="molecule type" value="Genomic_DNA"/>
</dbReference>
<keyword evidence="16" id="KW-1185">Reference proteome</keyword>
<reference evidence="15 16" key="1">
    <citation type="submission" date="2023-09" db="EMBL/GenBank/DDBJ databases">
        <title>Xinfangfangia sedmenti sp. nov., isolated the sedment.</title>
        <authorList>
            <person name="Xu L."/>
        </authorList>
    </citation>
    <scope>NUCLEOTIDE SEQUENCE [LARGE SCALE GENOMIC DNA]</scope>
    <source>
        <strain evidence="15 16">LG-4</strain>
    </source>
</reference>
<feature type="domain" description="4'-phosphopantetheinyl transferase" evidence="13">
    <location>
        <begin position="118"/>
        <end position="205"/>
    </location>
</feature>
<evidence type="ECO:0000256" key="12">
    <source>
        <dbReference type="SAM" id="MobiDB-lite"/>
    </source>
</evidence>
<evidence type="ECO:0000256" key="8">
    <source>
        <dbReference type="ARBA" id="ARBA00029894"/>
    </source>
</evidence>
<dbReference type="InterPro" id="IPR003542">
    <property type="entry name" value="Enbac_synth_compD-like"/>
</dbReference>
<evidence type="ECO:0000256" key="7">
    <source>
        <dbReference type="ARBA" id="ARBA00023191"/>
    </source>
</evidence>
<evidence type="ECO:0000313" key="15">
    <source>
        <dbReference type="EMBL" id="MDR5652849.1"/>
    </source>
</evidence>
<gene>
    <name evidence="15" type="ORF">RGD00_09550</name>
</gene>
<comment type="pathway">
    <text evidence="2">Siderophore biosynthesis; enterobactin biosynthesis.</text>
</comment>
<organism evidence="15 16">
    <name type="scientific">Ruixingdingia sedimenti</name>
    <dbReference type="NCBI Taxonomy" id="3073604"/>
    <lineage>
        <taxon>Bacteria</taxon>
        <taxon>Pseudomonadati</taxon>
        <taxon>Pseudomonadota</taxon>
        <taxon>Alphaproteobacteria</taxon>
        <taxon>Rhodobacterales</taxon>
        <taxon>Paracoccaceae</taxon>
        <taxon>Ruixingdingia</taxon>
    </lineage>
</organism>
<evidence type="ECO:0000256" key="9">
    <source>
        <dbReference type="ARBA" id="ARBA00031996"/>
    </source>
</evidence>
<dbReference type="SUPFAM" id="SSF56214">
    <property type="entry name" value="4'-phosphopantetheinyl transferase"/>
    <property type="match status" value="1"/>
</dbReference>
<dbReference type="Pfam" id="PF01648">
    <property type="entry name" value="ACPS"/>
    <property type="match status" value="1"/>
</dbReference>
<dbReference type="InterPro" id="IPR041354">
    <property type="entry name" value="4PPT_N"/>
</dbReference>
<evidence type="ECO:0000256" key="4">
    <source>
        <dbReference type="ARBA" id="ARBA00011503"/>
    </source>
</evidence>
<dbReference type="Pfam" id="PF17837">
    <property type="entry name" value="4PPT_N"/>
    <property type="match status" value="1"/>
</dbReference>
<dbReference type="PRINTS" id="PR01399">
    <property type="entry name" value="ENTSNTHTASED"/>
</dbReference>
<protein>
    <recommendedName>
        <fullName evidence="5">Enterobactin synthase component D</fullName>
    </recommendedName>
    <alternativeName>
        <fullName evidence="8">4'-phosphopantetheinyl transferase EntD</fullName>
    </alternativeName>
    <alternativeName>
        <fullName evidence="9">Enterochelin synthase D</fullName>
    </alternativeName>
</protein>
<dbReference type="InterPro" id="IPR008278">
    <property type="entry name" value="4-PPantetheinyl_Trfase_dom"/>
</dbReference>
<keyword evidence="7" id="KW-0259">Enterobactin biosynthesis</keyword>
<evidence type="ECO:0000259" key="13">
    <source>
        <dbReference type="Pfam" id="PF01648"/>
    </source>
</evidence>
<dbReference type="RefSeq" id="WP_310457094.1">
    <property type="nucleotide sequence ID" value="NZ_JAVKPH010000008.1"/>
</dbReference>
<feature type="domain" description="4'-phosphopantetheinyl transferase N-terminal" evidence="14">
    <location>
        <begin position="51"/>
        <end position="111"/>
    </location>
</feature>
<dbReference type="Proteomes" id="UP001247754">
    <property type="component" value="Unassembled WGS sequence"/>
</dbReference>
<comment type="subunit">
    <text evidence="4">EntB, EntD, EntE, and EntF form a multienzyme complex called enterobactin synthase.</text>
</comment>
<comment type="caution">
    <text evidence="15">The sequence shown here is derived from an EMBL/GenBank/DDBJ whole genome shotgun (WGS) entry which is preliminary data.</text>
</comment>
<feature type="region of interest" description="Disordered" evidence="12">
    <location>
        <begin position="34"/>
        <end position="56"/>
    </location>
</feature>
<name>A0ABU1F7J7_9RHOB</name>
<evidence type="ECO:0000256" key="5">
    <source>
        <dbReference type="ARBA" id="ARBA00019087"/>
    </source>
</evidence>
<comment type="similarity">
    <text evidence="3">Belongs to the P-Pant transferase superfamily. EntD family.</text>
</comment>
<evidence type="ECO:0000256" key="2">
    <source>
        <dbReference type="ARBA" id="ARBA00004993"/>
    </source>
</evidence>
<comment type="function">
    <text evidence="1">Involved in the biosynthesis of the siderophore enterobactin (enterochelin), which is a macrocyclic trimeric lactone of N-(2,3-dihydroxybenzoyl)-serine. The serine trilactone serves as a scaffolding for the three catechol functionalities that provide hexadentate coordination for the tightly ligated iron(2+) atoms. Plays an essential role in the assembly of the enterobactin by catalyzing the transfer of the 4'-phosphopantetheine (Ppant) moiety from coenzyme A to the apo-domains of both EntB (ArCP domain) and EntF (PCP domain) to yield their holo-forms which make them competent for the activation of 2,3-dihydroxybenzoate (DHB) and L-serine, respectively.</text>
</comment>
<evidence type="ECO:0000256" key="1">
    <source>
        <dbReference type="ARBA" id="ARBA00003937"/>
    </source>
</evidence>
<evidence type="ECO:0000256" key="11">
    <source>
        <dbReference type="ARBA" id="ARBA00049191"/>
    </source>
</evidence>
<dbReference type="InterPro" id="IPR037143">
    <property type="entry name" value="4-PPantetheinyl_Trfase_dom_sf"/>
</dbReference>
<proteinExistence type="inferred from homology"/>
<dbReference type="GO" id="GO:0016740">
    <property type="term" value="F:transferase activity"/>
    <property type="evidence" value="ECO:0007669"/>
    <property type="project" value="UniProtKB-KW"/>
</dbReference>
<keyword evidence="6 15" id="KW-0808">Transferase</keyword>
<evidence type="ECO:0000259" key="14">
    <source>
        <dbReference type="Pfam" id="PF17837"/>
    </source>
</evidence>
<dbReference type="PANTHER" id="PTHR38096">
    <property type="entry name" value="ENTEROBACTIN SYNTHASE COMPONENT D"/>
    <property type="match status" value="1"/>
</dbReference>
<evidence type="ECO:0000256" key="10">
    <source>
        <dbReference type="ARBA" id="ARBA00049176"/>
    </source>
</evidence>
<evidence type="ECO:0000256" key="6">
    <source>
        <dbReference type="ARBA" id="ARBA00022679"/>
    </source>
</evidence>
<comment type="catalytic activity">
    <reaction evidence="11">
        <text>apo-[peptidyl-carrier protein] + CoA = holo-[peptidyl-carrier protein] + adenosine 3',5'-bisphosphate + H(+)</text>
        <dbReference type="Rhea" id="RHEA:46228"/>
        <dbReference type="Rhea" id="RHEA-COMP:11479"/>
        <dbReference type="Rhea" id="RHEA-COMP:11480"/>
        <dbReference type="ChEBI" id="CHEBI:15378"/>
        <dbReference type="ChEBI" id="CHEBI:29999"/>
        <dbReference type="ChEBI" id="CHEBI:57287"/>
        <dbReference type="ChEBI" id="CHEBI:58343"/>
        <dbReference type="ChEBI" id="CHEBI:64479"/>
    </reaction>
</comment>
<comment type="catalytic activity">
    <reaction evidence="10">
        <text>apo-[aryl-carrier protein] + CoA = holo-[aryl-carrier protein] + adenosine 3',5'-bisphosphate + H(+)</text>
        <dbReference type="Rhea" id="RHEA:48404"/>
        <dbReference type="Rhea" id="RHEA-COMP:15903"/>
        <dbReference type="Rhea" id="RHEA-COMP:17557"/>
        <dbReference type="ChEBI" id="CHEBI:15378"/>
        <dbReference type="ChEBI" id="CHEBI:29999"/>
        <dbReference type="ChEBI" id="CHEBI:57287"/>
        <dbReference type="ChEBI" id="CHEBI:58343"/>
        <dbReference type="ChEBI" id="CHEBI:64479"/>
    </reaction>
</comment>
<evidence type="ECO:0000313" key="16">
    <source>
        <dbReference type="Proteomes" id="UP001247754"/>
    </source>
</evidence>
<evidence type="ECO:0000256" key="3">
    <source>
        <dbReference type="ARBA" id="ARBA00008342"/>
    </source>
</evidence>
<dbReference type="PANTHER" id="PTHR38096:SF1">
    <property type="entry name" value="ENTEROBACTIN SYNTHASE COMPONENT D"/>
    <property type="match status" value="1"/>
</dbReference>